<evidence type="ECO:0000256" key="4">
    <source>
        <dbReference type="ARBA" id="ARBA00022519"/>
    </source>
</evidence>
<sequence length="604" mass="68131">MQRNQLRFVIAKRQSIVVGLFFVLLFLIIIKFFLVQVVQHNYFEKKSVNNSIKLIPIAPSRGLIVDRNNKVLAVNKLIYNIEIDPNKKHDFDNIKTHLRSIIPISDADVEQYHRITKENYYSSTVPIKSNLSQHQVASFLARQYLVDQVSLVPRLERFYPFNEYSSHVVGYINRINKDDMDKLRRMDRLQLYKGTDHIGKTGVELMYENSIHGFPGFKKIEVDAKGNVIRTIESQEPEHGQTIQLTIDIDLQKIAIEAFQDQSGALIAMNPNNGEILAYVSQPDFNPNLFINGIDHKNWNKLNNDKSKPLLDRVIHGVYPPGSTLKPFVAMAALENNLRKPPYKMFDPGYFTMPNGSKTFRDWKREGHGEVDLVKALAVSCDTFFYSLGLELGIIKINNTLSNFGFGKVTGVDLLNEKKGLLANEEWKKNKKNKRWFAGETVITAIGQGYTQVTPIQLASATTKIAVFNGDNQPHLKLGRFLPLSKNAEKKEMSTSTDLMHYIRKGMEDVTAPGGTAAFLANDRYKIAAKTGTAQVFGLKGGEYIEDDLPDHLKDHALLIAYAPANRPQLVIAVVVEHGGSGGTTAGPIAKKVFDYYLKNYNND</sequence>
<dbReference type="InterPro" id="IPR001460">
    <property type="entry name" value="PCN-bd_Tpept"/>
</dbReference>
<evidence type="ECO:0000256" key="2">
    <source>
        <dbReference type="ARBA" id="ARBA00004236"/>
    </source>
</evidence>
<evidence type="ECO:0000259" key="15">
    <source>
        <dbReference type="Pfam" id="PF00905"/>
    </source>
</evidence>
<dbReference type="GO" id="GO:0071555">
    <property type="term" value="P:cell wall organization"/>
    <property type="evidence" value="ECO:0007669"/>
    <property type="project" value="UniProtKB-KW"/>
</dbReference>
<evidence type="ECO:0000256" key="8">
    <source>
        <dbReference type="ARBA" id="ARBA00022801"/>
    </source>
</evidence>
<protein>
    <submittedName>
        <fullName evidence="17">Peptidoglycan glycosyltransferase</fullName>
    </submittedName>
</protein>
<evidence type="ECO:0000313" key="17">
    <source>
        <dbReference type="EMBL" id="EAV46697.1"/>
    </source>
</evidence>
<evidence type="ECO:0000256" key="13">
    <source>
        <dbReference type="ARBA" id="ARBA00023316"/>
    </source>
</evidence>
<dbReference type="InterPro" id="IPR017790">
    <property type="entry name" value="Penicillin-binding_protein_2"/>
</dbReference>
<feature type="domain" description="Penicillin-binding protein dimerisation" evidence="16">
    <location>
        <begin position="57"/>
        <end position="232"/>
    </location>
</feature>
<keyword evidence="18" id="KW-1185">Reference proteome</keyword>
<evidence type="ECO:0000256" key="1">
    <source>
        <dbReference type="ARBA" id="ARBA00004167"/>
    </source>
</evidence>
<dbReference type="GO" id="GO:0016740">
    <property type="term" value="F:transferase activity"/>
    <property type="evidence" value="ECO:0007669"/>
    <property type="project" value="UniProtKB-KW"/>
</dbReference>
<dbReference type="PANTHER" id="PTHR30627:SF2">
    <property type="entry name" value="PEPTIDOGLYCAN D,D-TRANSPEPTIDASE MRDA"/>
    <property type="match status" value="1"/>
</dbReference>
<dbReference type="GO" id="GO:0009252">
    <property type="term" value="P:peptidoglycan biosynthetic process"/>
    <property type="evidence" value="ECO:0007669"/>
    <property type="project" value="UniProtKB-KW"/>
</dbReference>
<dbReference type="GO" id="GO:0071972">
    <property type="term" value="F:peptidoglycan L,D-transpeptidase activity"/>
    <property type="evidence" value="ECO:0007669"/>
    <property type="project" value="TreeGrafter"/>
</dbReference>
<proteinExistence type="predicted"/>
<feature type="transmembrane region" description="Helical" evidence="14">
    <location>
        <begin position="16"/>
        <end position="38"/>
    </location>
</feature>
<dbReference type="OrthoDB" id="9789078at2"/>
<dbReference type="SUPFAM" id="SSF56519">
    <property type="entry name" value="Penicillin binding protein dimerisation domain"/>
    <property type="match status" value="1"/>
</dbReference>
<dbReference type="AlphaFoldDB" id="A0P587"/>
<dbReference type="Proteomes" id="UP000054262">
    <property type="component" value="Unassembled WGS sequence"/>
</dbReference>
<dbReference type="GO" id="GO:0009002">
    <property type="term" value="F:serine-type D-Ala-D-Ala carboxypeptidase activity"/>
    <property type="evidence" value="ECO:0007669"/>
    <property type="project" value="InterPro"/>
</dbReference>
<keyword evidence="6" id="KW-0645">Protease</keyword>
<evidence type="ECO:0000256" key="6">
    <source>
        <dbReference type="ARBA" id="ARBA00022670"/>
    </source>
</evidence>
<keyword evidence="12 14" id="KW-0472">Membrane</keyword>
<dbReference type="InterPro" id="IPR050515">
    <property type="entry name" value="Beta-lactam/transpept"/>
</dbReference>
<dbReference type="InterPro" id="IPR012338">
    <property type="entry name" value="Beta-lactam/transpept-like"/>
</dbReference>
<keyword evidence="11 14" id="KW-1133">Transmembrane helix</keyword>
<dbReference type="Gene3D" id="3.40.710.10">
    <property type="entry name" value="DD-peptidase/beta-lactamase superfamily"/>
    <property type="match status" value="1"/>
</dbReference>
<keyword evidence="9" id="KW-0133">Cell shape</keyword>
<name>A0P587_9PROT</name>
<dbReference type="Pfam" id="PF03717">
    <property type="entry name" value="PBP_dimer"/>
    <property type="match status" value="1"/>
</dbReference>
<keyword evidence="7 14" id="KW-0812">Transmembrane</keyword>
<comment type="subcellular location">
    <subcellularLocation>
        <location evidence="2">Cell membrane</location>
    </subcellularLocation>
    <subcellularLocation>
        <location evidence="1">Membrane</location>
        <topology evidence="1">Single-pass membrane protein</topology>
    </subcellularLocation>
</comment>
<keyword evidence="3" id="KW-1003">Cell membrane</keyword>
<evidence type="ECO:0000256" key="9">
    <source>
        <dbReference type="ARBA" id="ARBA00022960"/>
    </source>
</evidence>
<keyword evidence="17" id="KW-0808">Transferase</keyword>
<keyword evidence="5" id="KW-0121">Carboxypeptidase</keyword>
<evidence type="ECO:0000313" key="18">
    <source>
        <dbReference type="Proteomes" id="UP000054262"/>
    </source>
</evidence>
<keyword evidence="4" id="KW-0997">Cell inner membrane</keyword>
<dbReference type="Gene3D" id="3.30.1390.30">
    <property type="entry name" value="Penicillin-binding protein 2a, domain 3"/>
    <property type="match status" value="1"/>
</dbReference>
<dbReference type="InterPro" id="IPR036138">
    <property type="entry name" value="PBP_dimer_sf"/>
</dbReference>
<keyword evidence="10" id="KW-0573">Peptidoglycan synthesis</keyword>
<evidence type="ECO:0000256" key="5">
    <source>
        <dbReference type="ARBA" id="ARBA00022645"/>
    </source>
</evidence>
<feature type="domain" description="Penicillin-binding protein transpeptidase" evidence="15">
    <location>
        <begin position="264"/>
        <end position="594"/>
    </location>
</feature>
<keyword evidence="8" id="KW-0378">Hydrolase</keyword>
<evidence type="ECO:0000259" key="16">
    <source>
        <dbReference type="Pfam" id="PF03717"/>
    </source>
</evidence>
<reference evidence="17 18" key="1">
    <citation type="submission" date="2006-11" db="EMBL/GenBank/DDBJ databases">
        <authorList>
            <person name="Giovannoni S."/>
            <person name="Vergin K."/>
            <person name="Ferriera S."/>
            <person name="Johnson J."/>
            <person name="Kravitz S."/>
            <person name="Beeson K."/>
            <person name="Sutton G."/>
            <person name="Rogers Y.-H."/>
            <person name="Friedman R."/>
            <person name="Frazier M."/>
            <person name="Venter J.C."/>
        </authorList>
    </citation>
    <scope>NUCLEOTIDE SEQUENCE [LARGE SCALE GENOMIC DNA]</scope>
    <source>
        <strain evidence="17 18">HTCC2181</strain>
    </source>
</reference>
<evidence type="ECO:0000256" key="12">
    <source>
        <dbReference type="ARBA" id="ARBA00023136"/>
    </source>
</evidence>
<keyword evidence="13" id="KW-0961">Cell wall biogenesis/degradation</keyword>
<dbReference type="GO" id="GO:0008360">
    <property type="term" value="P:regulation of cell shape"/>
    <property type="evidence" value="ECO:0007669"/>
    <property type="project" value="UniProtKB-KW"/>
</dbReference>
<dbReference type="NCBIfam" id="TIGR03423">
    <property type="entry name" value="pbp2_mrdA"/>
    <property type="match status" value="1"/>
</dbReference>
<evidence type="ECO:0000256" key="14">
    <source>
        <dbReference type="SAM" id="Phobius"/>
    </source>
</evidence>
<dbReference type="GO" id="GO:0008658">
    <property type="term" value="F:penicillin binding"/>
    <property type="evidence" value="ECO:0007669"/>
    <property type="project" value="InterPro"/>
</dbReference>
<dbReference type="GO" id="GO:0006508">
    <property type="term" value="P:proteolysis"/>
    <property type="evidence" value="ECO:0007669"/>
    <property type="project" value="UniProtKB-KW"/>
</dbReference>
<gene>
    <name evidence="17" type="ORF">MB2181_01450</name>
</gene>
<comment type="caution">
    <text evidence="17">The sequence shown here is derived from an EMBL/GenBank/DDBJ whole genome shotgun (WGS) entry which is preliminary data.</text>
</comment>
<dbReference type="SUPFAM" id="SSF56601">
    <property type="entry name" value="beta-lactamase/transpeptidase-like"/>
    <property type="match status" value="1"/>
</dbReference>
<dbReference type="InterPro" id="IPR005311">
    <property type="entry name" value="PBP_dimer"/>
</dbReference>
<dbReference type="GO" id="GO:0005886">
    <property type="term" value="C:plasma membrane"/>
    <property type="evidence" value="ECO:0007669"/>
    <property type="project" value="UniProtKB-SubCell"/>
</dbReference>
<evidence type="ECO:0000256" key="3">
    <source>
        <dbReference type="ARBA" id="ARBA00022475"/>
    </source>
</evidence>
<evidence type="ECO:0000256" key="7">
    <source>
        <dbReference type="ARBA" id="ARBA00022692"/>
    </source>
</evidence>
<accession>A0P587</accession>
<organism evidence="17 18">
    <name type="scientific">Methylophilales bacterium HTCC2181</name>
    <dbReference type="NCBI Taxonomy" id="383631"/>
    <lineage>
        <taxon>Bacteria</taxon>
        <taxon>Pseudomonadati</taxon>
        <taxon>Pseudomonadota</taxon>
        <taxon>Betaproteobacteria</taxon>
        <taxon>Nitrosomonadales</taxon>
        <taxon>OM43 clade</taxon>
    </lineage>
</organism>
<dbReference type="Gene3D" id="3.90.1310.10">
    <property type="entry name" value="Penicillin-binding protein 2a (Domain 2)"/>
    <property type="match status" value="1"/>
</dbReference>
<dbReference type="PANTHER" id="PTHR30627">
    <property type="entry name" value="PEPTIDOGLYCAN D,D-TRANSPEPTIDASE"/>
    <property type="match status" value="1"/>
</dbReference>
<evidence type="ECO:0000256" key="10">
    <source>
        <dbReference type="ARBA" id="ARBA00022984"/>
    </source>
</evidence>
<dbReference type="EMBL" id="AAUX01000001">
    <property type="protein sequence ID" value="EAV46697.1"/>
    <property type="molecule type" value="Genomic_DNA"/>
</dbReference>
<evidence type="ECO:0000256" key="11">
    <source>
        <dbReference type="ARBA" id="ARBA00022989"/>
    </source>
</evidence>
<dbReference type="Pfam" id="PF00905">
    <property type="entry name" value="Transpeptidase"/>
    <property type="match status" value="1"/>
</dbReference>